<name>A0A2D1A6H3_9CAUD</name>
<feature type="domain" description="YspA cpYpsA-related SLOG" evidence="1">
    <location>
        <begin position="5"/>
        <end position="71"/>
    </location>
</feature>
<evidence type="ECO:0000259" key="1">
    <source>
        <dbReference type="Pfam" id="PF10686"/>
    </source>
</evidence>
<proteinExistence type="predicted"/>
<keyword evidence="3" id="KW-1185">Reference proteome</keyword>
<dbReference type="EMBL" id="MF668286">
    <property type="protein sequence ID" value="ASZ74860.1"/>
    <property type="molecule type" value="Genomic_DNA"/>
</dbReference>
<organism evidence="2 3">
    <name type="scientific">Rhodococcus phage Trina</name>
    <dbReference type="NCBI Taxonomy" id="2027905"/>
    <lineage>
        <taxon>Viruses</taxon>
        <taxon>Duplodnaviria</taxon>
        <taxon>Heunggongvirae</taxon>
        <taxon>Uroviricota</taxon>
        <taxon>Caudoviricetes</taxon>
        <taxon>Trinavirus</taxon>
        <taxon>Trinavirus trina</taxon>
    </lineage>
</organism>
<evidence type="ECO:0000313" key="2">
    <source>
        <dbReference type="EMBL" id="ASZ74860.1"/>
    </source>
</evidence>
<evidence type="ECO:0000313" key="3">
    <source>
        <dbReference type="Proteomes" id="UP000231419"/>
    </source>
</evidence>
<accession>A0A2D1A6H3</accession>
<dbReference type="Pfam" id="PF10686">
    <property type="entry name" value="YAcAr"/>
    <property type="match status" value="1"/>
</dbReference>
<reference evidence="3" key="1">
    <citation type="submission" date="2017-08" db="EMBL/GenBank/DDBJ databases">
        <authorList>
            <person name="de Groot N.N."/>
        </authorList>
    </citation>
    <scope>NUCLEOTIDE SEQUENCE [LARGE SCALE GENOMIC DNA]</scope>
</reference>
<dbReference type="OrthoDB" id="13008at10239"/>
<protein>
    <recommendedName>
        <fullName evidence="1">YspA cpYpsA-related SLOG domain-containing protein</fullName>
    </recommendedName>
</protein>
<dbReference type="Proteomes" id="UP000231419">
    <property type="component" value="Segment"/>
</dbReference>
<gene>
    <name evidence="2" type="ORF">SEA_TRINA_43</name>
</gene>
<dbReference type="InterPro" id="IPR019627">
    <property type="entry name" value="YAcAr"/>
</dbReference>
<dbReference type="SUPFAM" id="SSF102405">
    <property type="entry name" value="MCP/YpsA-like"/>
    <property type="match status" value="1"/>
</dbReference>
<sequence length="124" mass="13616">MTYNRILITGSREFNNYGLMLKVLTHAKMVSAPDAVLINGAAKGADTLAYDIWTRVLKMPAETVPADWDRYNKAAGPIRNRIMVDRGADICLAFPIGTSTGTRDCMKLAEKAGIKVVNITEQEV</sequence>